<dbReference type="Pfam" id="PF08218">
    <property type="entry name" value="Citrate_ly_lig"/>
    <property type="match status" value="1"/>
</dbReference>
<reference evidence="11" key="2">
    <citation type="submission" date="2021-12" db="EMBL/GenBank/DDBJ databases">
        <authorList>
            <person name="Veyrier F.J."/>
        </authorList>
    </citation>
    <scope>NUCLEOTIDE SEQUENCE</scope>
    <source>
        <strain evidence="11">1258/02</strain>
    </source>
</reference>
<dbReference type="NCBIfam" id="TIGR00125">
    <property type="entry name" value="cyt_tran_rel"/>
    <property type="match status" value="1"/>
</dbReference>
<evidence type="ECO:0000256" key="5">
    <source>
        <dbReference type="ARBA" id="ARBA00058086"/>
    </source>
</evidence>
<dbReference type="GO" id="GO:0008771">
    <property type="term" value="F:[citrate (pro-3S)-lyase] ligase activity"/>
    <property type="evidence" value="ECO:0007669"/>
    <property type="project" value="UniProtKB-EC"/>
</dbReference>
<evidence type="ECO:0000256" key="6">
    <source>
        <dbReference type="ARBA" id="ARBA00066591"/>
    </source>
</evidence>
<feature type="domain" description="N-acetyltransferase" evidence="9">
    <location>
        <begin position="1"/>
        <end position="137"/>
    </location>
</feature>
<dbReference type="SUPFAM" id="SSF52374">
    <property type="entry name" value="Nucleotidylyl transferase"/>
    <property type="match status" value="1"/>
</dbReference>
<dbReference type="Gene3D" id="3.40.630.30">
    <property type="match status" value="1"/>
</dbReference>
<sequence length="344" mass="38713">MDSEQHEFERIYADDAAGVAEIVAFLHRNELNIDDFIEVFLAARNADGAIIACGGVAPGVIKCVAIDEEYRGCGMALSLSSALIQLAAERGYHRLFIYTKPENEALFSGCGFYPIATVPERVVLLENSPVRLKQYQQQLSALKKPGKRIGSIVLNANPFTLGHLYLIETALQQCDWLHVFVVGEDRSQFSYADRLALVRAGTAHLSRLTIHEGTPYIISRATFPCYFLKLDDIIFKCHMELDLTIFRRYIAPPLGITHRFAGSEPYSVITNYYNKQMQVWLDSPEIDAPPIQMVEIPRKQFQGGFISATKVRGFLAEGDFAAIKHYVPECTYQFLINQYEKVTA</sequence>
<dbReference type="Proteomes" id="UP000829756">
    <property type="component" value="Chromosome"/>
</dbReference>
<comment type="function">
    <text evidence="5 8">Acetylation of prosthetic group (2-(5''-phosphoribosyl)-3'-dephosphocoenzyme-A) of the gamma subunit of citrate lyase.</text>
</comment>
<dbReference type="InterPro" id="IPR014729">
    <property type="entry name" value="Rossmann-like_a/b/a_fold"/>
</dbReference>
<protein>
    <recommendedName>
        <fullName evidence="7 8">[Citrate [pro-3S]-lyase] ligase</fullName>
        <ecNumber evidence="6 8">6.2.1.22</ecNumber>
    </recommendedName>
</protein>
<dbReference type="PIRSF" id="PIRSF005751">
    <property type="entry name" value="Acet_citr_lig"/>
    <property type="match status" value="1"/>
</dbReference>
<dbReference type="Gene3D" id="3.40.50.620">
    <property type="entry name" value="HUPs"/>
    <property type="match status" value="1"/>
</dbReference>
<dbReference type="EMBL" id="CP091507">
    <property type="protein sequence ID" value="UOO79927.1"/>
    <property type="molecule type" value="Genomic_DNA"/>
</dbReference>
<keyword evidence="2 8" id="KW-0547">Nucleotide-binding</keyword>
<evidence type="ECO:0000256" key="3">
    <source>
        <dbReference type="ARBA" id="ARBA00022840"/>
    </source>
</evidence>
<dbReference type="RefSeq" id="WP_132953364.1">
    <property type="nucleotide sequence ID" value="NZ_CP091507.1"/>
</dbReference>
<reference evidence="11" key="3">
    <citation type="journal article" date="2022" name="Res Sq">
        <title>Evolution of multicellular longitudinally dividing oral cavity symbionts (Neisseriaceae).</title>
        <authorList>
            <person name="Nyongesa S."/>
            <person name="Weber P."/>
            <person name="Bernet E."/>
            <person name="Pullido F."/>
            <person name="Nieckarz M."/>
            <person name="Delaby M."/>
            <person name="Nieves C."/>
            <person name="Viehboeck T."/>
            <person name="Krause N."/>
            <person name="Rivera-Millot A."/>
            <person name="Nakamura A."/>
            <person name="Vischer N."/>
            <person name="VanNieuwenhze M."/>
            <person name="Brun Y."/>
            <person name="Cava F."/>
            <person name="Bulgheresi S."/>
            <person name="Veyrier F."/>
        </authorList>
    </citation>
    <scope>NUCLEOTIDE SEQUENCE</scope>
    <source>
        <strain evidence="11">1258/02</strain>
    </source>
</reference>
<evidence type="ECO:0000256" key="8">
    <source>
        <dbReference type="PIRNR" id="PIRNR005751"/>
    </source>
</evidence>
<dbReference type="AlphaFoldDB" id="A0AAE9GUE5"/>
<evidence type="ECO:0000259" key="9">
    <source>
        <dbReference type="PROSITE" id="PS51186"/>
    </source>
</evidence>
<dbReference type="Proteomes" id="UP000294721">
    <property type="component" value="Unassembled WGS sequence"/>
</dbReference>
<proteinExistence type="predicted"/>
<keyword evidence="3 8" id="KW-0067">ATP-binding</keyword>
<gene>
    <name evidence="11" type="primary">citC</name>
    <name evidence="10" type="ORF">EV680_10713</name>
    <name evidence="11" type="ORF">LVJ78_02595</name>
</gene>
<evidence type="ECO:0000313" key="11">
    <source>
        <dbReference type="EMBL" id="UOO79927.1"/>
    </source>
</evidence>
<evidence type="ECO:0000313" key="12">
    <source>
        <dbReference type="Proteomes" id="UP000294721"/>
    </source>
</evidence>
<keyword evidence="12" id="KW-1185">Reference proteome</keyword>
<dbReference type="PANTHER" id="PTHR40599">
    <property type="entry name" value="[CITRATE [PRO-3S]-LYASE] LIGASE"/>
    <property type="match status" value="1"/>
</dbReference>
<dbReference type="EMBL" id="SLXE01000007">
    <property type="protein sequence ID" value="TCP07390.1"/>
    <property type="molecule type" value="Genomic_DNA"/>
</dbReference>
<dbReference type="PROSITE" id="PS51186">
    <property type="entry name" value="GNAT"/>
    <property type="match status" value="1"/>
</dbReference>
<dbReference type="InterPro" id="IPR013166">
    <property type="entry name" value="Citrate_lyase_ligase_C"/>
</dbReference>
<dbReference type="GO" id="GO:0005524">
    <property type="term" value="F:ATP binding"/>
    <property type="evidence" value="ECO:0007669"/>
    <property type="project" value="UniProtKB-UniRule"/>
</dbReference>
<evidence type="ECO:0000313" key="13">
    <source>
        <dbReference type="Proteomes" id="UP000829756"/>
    </source>
</evidence>
<evidence type="ECO:0000256" key="4">
    <source>
        <dbReference type="ARBA" id="ARBA00051405"/>
    </source>
</evidence>
<evidence type="ECO:0000256" key="1">
    <source>
        <dbReference type="ARBA" id="ARBA00022598"/>
    </source>
</evidence>
<dbReference type="InterPro" id="IPR016181">
    <property type="entry name" value="Acyl_CoA_acyltransferase"/>
</dbReference>
<dbReference type="InterPro" id="IPR005216">
    <property type="entry name" value="Citrate_lyase_ligase"/>
</dbReference>
<dbReference type="KEGG" id="usu:LVJ78_02595"/>
<name>A0AAE9GUE5_9NEIS</name>
<dbReference type="SUPFAM" id="SSF55729">
    <property type="entry name" value="Acyl-CoA N-acyltransferases (Nat)"/>
    <property type="match status" value="1"/>
</dbReference>
<reference evidence="10 12" key="1">
    <citation type="submission" date="2019-03" db="EMBL/GenBank/DDBJ databases">
        <title>Genomic Encyclopedia of Type Strains, Phase IV (KMG-IV): sequencing the most valuable type-strain genomes for metagenomic binning, comparative biology and taxonomic classification.</title>
        <authorList>
            <person name="Goeker M."/>
        </authorList>
    </citation>
    <scope>NUCLEOTIDE SEQUENCE [LARGE SCALE GENOMIC DNA]</scope>
    <source>
        <strain evidence="10 12">DSM 17474</strain>
    </source>
</reference>
<evidence type="ECO:0000256" key="2">
    <source>
        <dbReference type="ARBA" id="ARBA00022741"/>
    </source>
</evidence>
<evidence type="ECO:0000313" key="10">
    <source>
        <dbReference type="EMBL" id="TCP07390.1"/>
    </source>
</evidence>
<dbReference type="EC" id="6.2.1.22" evidence="6 8"/>
<dbReference type="InterPro" id="IPR004821">
    <property type="entry name" value="Cyt_trans-like"/>
</dbReference>
<evidence type="ECO:0000256" key="7">
    <source>
        <dbReference type="ARBA" id="ARBA00068968"/>
    </source>
</evidence>
<organism evidence="11 13">
    <name type="scientific">Uruburuella suis</name>
    <dbReference type="NCBI Taxonomy" id="252130"/>
    <lineage>
        <taxon>Bacteria</taxon>
        <taxon>Pseudomonadati</taxon>
        <taxon>Pseudomonadota</taxon>
        <taxon>Betaproteobacteria</taxon>
        <taxon>Neisseriales</taxon>
        <taxon>Neisseriaceae</taxon>
        <taxon>Uruburuella</taxon>
    </lineage>
</organism>
<dbReference type="SMART" id="SM00764">
    <property type="entry name" value="Citrate_ly_lig"/>
    <property type="match status" value="1"/>
</dbReference>
<dbReference type="Pfam" id="PF00583">
    <property type="entry name" value="Acetyltransf_1"/>
    <property type="match status" value="1"/>
</dbReference>
<dbReference type="PANTHER" id="PTHR40599:SF2">
    <property type="entry name" value="[CITRATE [PRO-3S]-LYASE] LIGASE"/>
    <property type="match status" value="1"/>
</dbReference>
<dbReference type="GO" id="GO:0016747">
    <property type="term" value="F:acyltransferase activity, transferring groups other than amino-acyl groups"/>
    <property type="evidence" value="ECO:0007669"/>
    <property type="project" value="InterPro"/>
</dbReference>
<dbReference type="FunFam" id="3.40.50.620:FF:000071">
    <property type="entry name" value="[Citrate [pro-3S]-lyase] ligase"/>
    <property type="match status" value="1"/>
</dbReference>
<accession>A0AAE9GUE5</accession>
<dbReference type="InterPro" id="IPR000182">
    <property type="entry name" value="GNAT_dom"/>
</dbReference>
<dbReference type="CDD" id="cd02169">
    <property type="entry name" value="Citrate_lyase_ligase"/>
    <property type="match status" value="1"/>
</dbReference>
<comment type="catalytic activity">
    <reaction evidence="4 8">
        <text>holo-[citrate lyase ACP] + acetate + ATP = acetyl-[citrate lyase ACP] + AMP + diphosphate</text>
        <dbReference type="Rhea" id="RHEA:23788"/>
        <dbReference type="Rhea" id="RHEA-COMP:10158"/>
        <dbReference type="Rhea" id="RHEA-COMP:13710"/>
        <dbReference type="ChEBI" id="CHEBI:30089"/>
        <dbReference type="ChEBI" id="CHEBI:30616"/>
        <dbReference type="ChEBI" id="CHEBI:33019"/>
        <dbReference type="ChEBI" id="CHEBI:82683"/>
        <dbReference type="ChEBI" id="CHEBI:137976"/>
        <dbReference type="ChEBI" id="CHEBI:456215"/>
        <dbReference type="EC" id="6.2.1.22"/>
    </reaction>
</comment>
<keyword evidence="1 8" id="KW-0436">Ligase</keyword>
<dbReference type="NCBIfam" id="TIGR00124">
    <property type="entry name" value="cit_ly_ligase"/>
    <property type="match status" value="1"/>
</dbReference>